<dbReference type="AlphaFoldDB" id="A0A0C3PL03"/>
<dbReference type="HOGENOM" id="CLU_2655462_0_0_1"/>
<dbReference type="InParanoid" id="A0A0C3PL03"/>
<accession>A0A0C3PL03</accession>
<reference evidence="2" key="2">
    <citation type="submission" date="2015-01" db="EMBL/GenBank/DDBJ databases">
        <title>Evolutionary Origins and Diversification of the Mycorrhizal Mutualists.</title>
        <authorList>
            <consortium name="DOE Joint Genome Institute"/>
            <consortium name="Mycorrhizal Genomics Consortium"/>
            <person name="Kohler A."/>
            <person name="Kuo A."/>
            <person name="Nagy L.G."/>
            <person name="Floudas D."/>
            <person name="Copeland A."/>
            <person name="Barry K.W."/>
            <person name="Cichocki N."/>
            <person name="Veneault-Fourrey C."/>
            <person name="LaButti K."/>
            <person name="Lindquist E.A."/>
            <person name="Lipzen A."/>
            <person name="Lundell T."/>
            <person name="Morin E."/>
            <person name="Murat C."/>
            <person name="Riley R."/>
            <person name="Ohm R."/>
            <person name="Sun H."/>
            <person name="Tunlid A."/>
            <person name="Henrissat B."/>
            <person name="Grigoriev I.V."/>
            <person name="Hibbett D.S."/>
            <person name="Martin F."/>
        </authorList>
    </citation>
    <scope>NUCLEOTIDE SEQUENCE [LARGE SCALE GENOMIC DNA]</scope>
    <source>
        <strain evidence="2">Marx 270</strain>
    </source>
</reference>
<evidence type="ECO:0000313" key="1">
    <source>
        <dbReference type="EMBL" id="KIO14930.1"/>
    </source>
</evidence>
<reference evidence="1 2" key="1">
    <citation type="submission" date="2014-04" db="EMBL/GenBank/DDBJ databases">
        <authorList>
            <consortium name="DOE Joint Genome Institute"/>
            <person name="Kuo A."/>
            <person name="Kohler A."/>
            <person name="Costa M.D."/>
            <person name="Nagy L.G."/>
            <person name="Floudas D."/>
            <person name="Copeland A."/>
            <person name="Barry K.W."/>
            <person name="Cichocki N."/>
            <person name="Veneault-Fourrey C."/>
            <person name="LaButti K."/>
            <person name="Lindquist E.A."/>
            <person name="Lipzen A."/>
            <person name="Lundell T."/>
            <person name="Morin E."/>
            <person name="Murat C."/>
            <person name="Sun H."/>
            <person name="Tunlid A."/>
            <person name="Henrissat B."/>
            <person name="Grigoriev I.V."/>
            <person name="Hibbett D.S."/>
            <person name="Martin F."/>
            <person name="Nordberg H.P."/>
            <person name="Cantor M.N."/>
            <person name="Hua S.X."/>
        </authorList>
    </citation>
    <scope>NUCLEOTIDE SEQUENCE [LARGE SCALE GENOMIC DNA]</scope>
    <source>
        <strain evidence="1 2">Marx 270</strain>
    </source>
</reference>
<sequence length="76" mass="8547">MECVWYRLSYVIFRKASLSPPVLSALPLSPPIPLLPPNVSSFNCSTLTTIAFIGWRANGSCFQHSKHMSHHPSHKR</sequence>
<keyword evidence="2" id="KW-1185">Reference proteome</keyword>
<organism evidence="1 2">
    <name type="scientific">Pisolithus tinctorius Marx 270</name>
    <dbReference type="NCBI Taxonomy" id="870435"/>
    <lineage>
        <taxon>Eukaryota</taxon>
        <taxon>Fungi</taxon>
        <taxon>Dikarya</taxon>
        <taxon>Basidiomycota</taxon>
        <taxon>Agaricomycotina</taxon>
        <taxon>Agaricomycetes</taxon>
        <taxon>Agaricomycetidae</taxon>
        <taxon>Boletales</taxon>
        <taxon>Sclerodermatineae</taxon>
        <taxon>Pisolithaceae</taxon>
        <taxon>Pisolithus</taxon>
    </lineage>
</organism>
<gene>
    <name evidence="1" type="ORF">M404DRAFT_193637</name>
</gene>
<name>A0A0C3PL03_PISTI</name>
<dbReference type="Proteomes" id="UP000054217">
    <property type="component" value="Unassembled WGS sequence"/>
</dbReference>
<proteinExistence type="predicted"/>
<dbReference type="EMBL" id="KN831944">
    <property type="protein sequence ID" value="KIO14930.1"/>
    <property type="molecule type" value="Genomic_DNA"/>
</dbReference>
<evidence type="ECO:0000313" key="2">
    <source>
        <dbReference type="Proteomes" id="UP000054217"/>
    </source>
</evidence>
<protein>
    <submittedName>
        <fullName evidence="1">Uncharacterized protein</fullName>
    </submittedName>
</protein>